<reference evidence="3" key="1">
    <citation type="submission" date="2016-10" db="EMBL/GenBank/DDBJ databases">
        <title>The complete genome sequence of the rumen bacterium Butyrivibrio hungatei MB2003.</title>
        <authorList>
            <person name="Palevich N."/>
            <person name="Kelly W.J."/>
            <person name="Leahy S.C."/>
            <person name="Altermann E."/>
            <person name="Rakonjac J."/>
            <person name="Attwood G.T."/>
        </authorList>
    </citation>
    <scope>NUCLEOTIDE SEQUENCE [LARGE SCALE GENOMIC DNA]</scope>
    <source>
        <strain evidence="3">MB2003</strain>
        <plasmid evidence="3">Plasmid pnp144</plasmid>
    </source>
</reference>
<accession>A0A1D9P5G4</accession>
<gene>
    <name evidence="2" type="ORF">bhn_II057</name>
</gene>
<evidence type="ECO:0000256" key="1">
    <source>
        <dbReference type="SAM" id="MobiDB-lite"/>
    </source>
</evidence>
<feature type="region of interest" description="Disordered" evidence="1">
    <location>
        <begin position="49"/>
        <end position="83"/>
    </location>
</feature>
<feature type="compositionally biased region" description="Acidic residues" evidence="1">
    <location>
        <begin position="50"/>
        <end position="72"/>
    </location>
</feature>
<dbReference type="Proteomes" id="UP000179284">
    <property type="component" value="Plasmid pNP144"/>
</dbReference>
<evidence type="ECO:0000313" key="3">
    <source>
        <dbReference type="Proteomes" id="UP000179284"/>
    </source>
</evidence>
<proteinExistence type="predicted"/>
<keyword evidence="2" id="KW-0614">Plasmid</keyword>
<geneLocation type="plasmid" evidence="3">
    <name>pnp144</name>
</geneLocation>
<sequence>MANELLIMDFETFNIFDAFGMNDTAEDKAEKVKETKKAEDIKADNTVTDIDTDDIDLEDEAEDSADISDSTEEEIKDKASKTKKVAPKKKKETNLVGPVVVKGIGFTYTYGDAGVRYKPVEVVKATYDAGYKEIALMELYHDGASTIFCDFKKASNEDNQIGEHVTVLSGENRASYQTCDFGELEAEEVSVFDLSLKYVESHPDFKGCSMNVDTAICSATPVFTKKVTLVDDKEYTVYDDSGNQTMTGAQIKSLYPEKDVTIVAYTSDANVLFIGATTKSRLIVSRSDLGIEGESKSVKTKELYRLPFVLWIETYGTKAQLTADDFSGKVVVDKNDIVDYLKNYYRIFRSQSRKFDISYDRNSGIVGVAVVSGEKGAAVAAPSFNIVSNVITFPFYRVDSEFKERVENTELGVFKGYENVETHDVCGVTFERKLPKIPAYLLSDVIKEFSKDLTKENMVQIYWSINEHCYYIKKPAASYTKVRVLYEMCHTDDVLALTIHSHNTMTGRFSAIDDADEIYTGLFGVIGNLDKDELTMSFRAGMEGSFTTIKCSELFSFDGFGGMCA</sequence>
<dbReference type="OrthoDB" id="1956305at2"/>
<name>A0A1D9P5G4_9FIRM</name>
<keyword evidence="3" id="KW-1185">Reference proteome</keyword>
<dbReference type="KEGG" id="bhu:bhn_II057"/>
<dbReference type="AlphaFoldDB" id="A0A1D9P5G4"/>
<evidence type="ECO:0000313" key="2">
    <source>
        <dbReference type="EMBL" id="AOZ97856.1"/>
    </source>
</evidence>
<dbReference type="EMBL" id="CP017832">
    <property type="protein sequence ID" value="AOZ97856.1"/>
    <property type="molecule type" value="Genomic_DNA"/>
</dbReference>
<protein>
    <submittedName>
        <fullName evidence="2">Uncharacterized protein</fullName>
    </submittedName>
</protein>
<organism evidence="2 3">
    <name type="scientific">Butyrivibrio hungatei</name>
    <dbReference type="NCBI Taxonomy" id="185008"/>
    <lineage>
        <taxon>Bacteria</taxon>
        <taxon>Bacillati</taxon>
        <taxon>Bacillota</taxon>
        <taxon>Clostridia</taxon>
        <taxon>Lachnospirales</taxon>
        <taxon>Lachnospiraceae</taxon>
        <taxon>Butyrivibrio</taxon>
    </lineage>
</organism>